<comment type="caution">
    <text evidence="3">The sequence shown here is derived from an EMBL/GenBank/DDBJ whole genome shotgun (WGS) entry which is preliminary data.</text>
</comment>
<gene>
    <name evidence="3" type="ORF">ENV60_05860</name>
</gene>
<dbReference type="PANTHER" id="PTHR33393">
    <property type="entry name" value="POLYGLUTAMINE SYNTHESIS ACCESSORY PROTEIN RV0574C-RELATED"/>
    <property type="match status" value="1"/>
</dbReference>
<evidence type="ECO:0000256" key="1">
    <source>
        <dbReference type="ARBA" id="ARBA00005662"/>
    </source>
</evidence>
<dbReference type="InterPro" id="IPR052169">
    <property type="entry name" value="CW_Biosynth-Accessory"/>
</dbReference>
<dbReference type="AlphaFoldDB" id="A0A7C4TH92"/>
<accession>A0A7C4TH92</accession>
<comment type="similarity">
    <text evidence="1">Belongs to the CapA family.</text>
</comment>
<organism evidence="3">
    <name type="scientific">candidate division WOR-3 bacterium</name>
    <dbReference type="NCBI Taxonomy" id="2052148"/>
    <lineage>
        <taxon>Bacteria</taxon>
        <taxon>Bacteria division WOR-3</taxon>
    </lineage>
</organism>
<dbReference type="SUPFAM" id="SSF56300">
    <property type="entry name" value="Metallo-dependent phosphatases"/>
    <property type="match status" value="1"/>
</dbReference>
<dbReference type="Pfam" id="PF09587">
    <property type="entry name" value="PGA_cap"/>
    <property type="match status" value="1"/>
</dbReference>
<sequence>MKVFLLSLLALSVLFADSLSIIAVGDIMMGTTYPQMRLPPDDGKDIFKEVQSILSSADLTLGNLEGPLTDRGNCTKIIEKGRCYAFKTPPHYAQYLSGAGFDFMNLKNNHTNDFGPEGIASTIEALKGMGIDFGTDKKNGEFFVKNRKVGIICFSAADWGNSIFDIHGAQKKVAELARKFDIVIVSFHGGGEGTAFLHTMDTFEYFMGWPRGNVVKFAHAVIDSGADFVWGHGPHVPRALELYKNRLIAYSLGNFFTWGFNLNDERGYAPILKVVLDSTGVFKWGQVFSAIQRTLSLLKLDSLHNAAKLIKRLTKEDFPDTPLEITGTGLVLPINRLDAKGD</sequence>
<protein>
    <submittedName>
        <fullName evidence="3">CapA family protein</fullName>
    </submittedName>
</protein>
<proteinExistence type="inferred from homology"/>
<dbReference type="PANTHER" id="PTHR33393:SF11">
    <property type="entry name" value="POLYGLUTAMINE SYNTHESIS ACCESSORY PROTEIN RV0574C-RELATED"/>
    <property type="match status" value="1"/>
</dbReference>
<name>A0A7C4TH92_UNCW3</name>
<reference evidence="3" key="1">
    <citation type="journal article" date="2020" name="mSystems">
        <title>Genome- and Community-Level Interaction Insights into Carbon Utilization and Element Cycling Functions of Hydrothermarchaeota in Hydrothermal Sediment.</title>
        <authorList>
            <person name="Zhou Z."/>
            <person name="Liu Y."/>
            <person name="Xu W."/>
            <person name="Pan J."/>
            <person name="Luo Z.H."/>
            <person name="Li M."/>
        </authorList>
    </citation>
    <scope>NUCLEOTIDE SEQUENCE [LARGE SCALE GENOMIC DNA]</scope>
    <source>
        <strain evidence="3">SpSt-774</strain>
    </source>
</reference>
<dbReference type="SMART" id="SM00854">
    <property type="entry name" value="PGA_cap"/>
    <property type="match status" value="1"/>
</dbReference>
<feature type="domain" description="Capsule synthesis protein CapA" evidence="2">
    <location>
        <begin position="20"/>
        <end position="259"/>
    </location>
</feature>
<dbReference type="EMBL" id="DTGZ01000105">
    <property type="protein sequence ID" value="HGV97803.1"/>
    <property type="molecule type" value="Genomic_DNA"/>
</dbReference>
<dbReference type="InterPro" id="IPR029052">
    <property type="entry name" value="Metallo-depent_PP-like"/>
</dbReference>
<evidence type="ECO:0000259" key="2">
    <source>
        <dbReference type="SMART" id="SM00854"/>
    </source>
</evidence>
<dbReference type="InterPro" id="IPR019079">
    <property type="entry name" value="Capsule_synth_CapA"/>
</dbReference>
<dbReference type="Gene3D" id="3.60.21.10">
    <property type="match status" value="1"/>
</dbReference>
<evidence type="ECO:0000313" key="3">
    <source>
        <dbReference type="EMBL" id="HGV97803.1"/>
    </source>
</evidence>
<dbReference type="CDD" id="cd07381">
    <property type="entry name" value="MPP_CapA"/>
    <property type="match status" value="1"/>
</dbReference>